<organism evidence="2 3">
    <name type="scientific">Staphylotrichum tortipilum</name>
    <dbReference type="NCBI Taxonomy" id="2831512"/>
    <lineage>
        <taxon>Eukaryota</taxon>
        <taxon>Fungi</taxon>
        <taxon>Dikarya</taxon>
        <taxon>Ascomycota</taxon>
        <taxon>Pezizomycotina</taxon>
        <taxon>Sordariomycetes</taxon>
        <taxon>Sordariomycetidae</taxon>
        <taxon>Sordariales</taxon>
        <taxon>Chaetomiaceae</taxon>
        <taxon>Staphylotrichum</taxon>
    </lineage>
</organism>
<comment type="caution">
    <text evidence="2">The sequence shown here is derived from an EMBL/GenBank/DDBJ whole genome shotgun (WGS) entry which is preliminary data.</text>
</comment>
<keyword evidence="3" id="KW-1185">Reference proteome</keyword>
<accession>A0AAN6M9I0</accession>
<evidence type="ECO:0008006" key="4">
    <source>
        <dbReference type="Google" id="ProtNLM"/>
    </source>
</evidence>
<evidence type="ECO:0000313" key="2">
    <source>
        <dbReference type="EMBL" id="KAK3897007.1"/>
    </source>
</evidence>
<gene>
    <name evidence="2" type="ORF">C8A05DRAFT_20143</name>
</gene>
<feature type="chain" id="PRO_5043033285" description="Secreted protein" evidence="1">
    <location>
        <begin position="19"/>
        <end position="117"/>
    </location>
</feature>
<reference evidence="2" key="1">
    <citation type="journal article" date="2023" name="Mol. Phylogenet. Evol.">
        <title>Genome-scale phylogeny and comparative genomics of the fungal order Sordariales.</title>
        <authorList>
            <person name="Hensen N."/>
            <person name="Bonometti L."/>
            <person name="Westerberg I."/>
            <person name="Brannstrom I.O."/>
            <person name="Guillou S."/>
            <person name="Cros-Aarteil S."/>
            <person name="Calhoun S."/>
            <person name="Haridas S."/>
            <person name="Kuo A."/>
            <person name="Mondo S."/>
            <person name="Pangilinan J."/>
            <person name="Riley R."/>
            <person name="LaButti K."/>
            <person name="Andreopoulos B."/>
            <person name="Lipzen A."/>
            <person name="Chen C."/>
            <person name="Yan M."/>
            <person name="Daum C."/>
            <person name="Ng V."/>
            <person name="Clum A."/>
            <person name="Steindorff A."/>
            <person name="Ohm R.A."/>
            <person name="Martin F."/>
            <person name="Silar P."/>
            <person name="Natvig D.O."/>
            <person name="Lalanne C."/>
            <person name="Gautier V."/>
            <person name="Ament-Velasquez S.L."/>
            <person name="Kruys A."/>
            <person name="Hutchinson M.I."/>
            <person name="Powell A.J."/>
            <person name="Barry K."/>
            <person name="Miller A.N."/>
            <person name="Grigoriev I.V."/>
            <person name="Debuchy R."/>
            <person name="Gladieux P."/>
            <person name="Hiltunen Thoren M."/>
            <person name="Johannesson H."/>
        </authorList>
    </citation>
    <scope>NUCLEOTIDE SEQUENCE</scope>
    <source>
        <strain evidence="2">CBS 103.79</strain>
    </source>
</reference>
<dbReference type="AlphaFoldDB" id="A0AAN6M9I0"/>
<evidence type="ECO:0000313" key="3">
    <source>
        <dbReference type="Proteomes" id="UP001303889"/>
    </source>
</evidence>
<evidence type="ECO:0000256" key="1">
    <source>
        <dbReference type="SAM" id="SignalP"/>
    </source>
</evidence>
<sequence>MRLPTLAVLAPLVALAVADKLVVEVICLPSVCSYTNGQWYTAYDHFWAIASDGCHDSDQTGVPGLLNYCLDFSRNRGHFYFVNQGKRCLNVVEFTQTSYTPSQTTFRMVWDEVGCTW</sequence>
<keyword evidence="1" id="KW-0732">Signal</keyword>
<dbReference type="Proteomes" id="UP001303889">
    <property type="component" value="Unassembled WGS sequence"/>
</dbReference>
<dbReference type="EMBL" id="MU856307">
    <property type="protein sequence ID" value="KAK3897007.1"/>
    <property type="molecule type" value="Genomic_DNA"/>
</dbReference>
<name>A0AAN6M9I0_9PEZI</name>
<protein>
    <recommendedName>
        <fullName evidence="4">Secreted protein</fullName>
    </recommendedName>
</protein>
<reference evidence="2" key="2">
    <citation type="submission" date="2023-05" db="EMBL/GenBank/DDBJ databases">
        <authorList>
            <consortium name="Lawrence Berkeley National Laboratory"/>
            <person name="Steindorff A."/>
            <person name="Hensen N."/>
            <person name="Bonometti L."/>
            <person name="Westerberg I."/>
            <person name="Brannstrom I.O."/>
            <person name="Guillou S."/>
            <person name="Cros-Aarteil S."/>
            <person name="Calhoun S."/>
            <person name="Haridas S."/>
            <person name="Kuo A."/>
            <person name="Mondo S."/>
            <person name="Pangilinan J."/>
            <person name="Riley R."/>
            <person name="Labutti K."/>
            <person name="Andreopoulos B."/>
            <person name="Lipzen A."/>
            <person name="Chen C."/>
            <person name="Yanf M."/>
            <person name="Daum C."/>
            <person name="Ng V."/>
            <person name="Clum A."/>
            <person name="Ohm R."/>
            <person name="Martin F."/>
            <person name="Silar P."/>
            <person name="Natvig D."/>
            <person name="Lalanne C."/>
            <person name="Gautier V."/>
            <person name="Ament-Velasquez S.L."/>
            <person name="Kruys A."/>
            <person name="Hutchinson M.I."/>
            <person name="Powell A.J."/>
            <person name="Barry K."/>
            <person name="Miller A.N."/>
            <person name="Grigoriev I.V."/>
            <person name="Debuchy R."/>
            <person name="Gladieux P."/>
            <person name="Thoren M.H."/>
            <person name="Johannesson H."/>
        </authorList>
    </citation>
    <scope>NUCLEOTIDE SEQUENCE</scope>
    <source>
        <strain evidence="2">CBS 103.79</strain>
    </source>
</reference>
<feature type="signal peptide" evidence="1">
    <location>
        <begin position="1"/>
        <end position="18"/>
    </location>
</feature>
<proteinExistence type="predicted"/>